<comment type="subcellular location">
    <subcellularLocation>
        <location evidence="1">Membrane</location>
        <topology evidence="1">Multi-pass membrane protein</topology>
    </subcellularLocation>
</comment>
<reference evidence="4" key="1">
    <citation type="submission" date="2025-08" db="UniProtKB">
        <authorList>
            <consortium name="RefSeq"/>
        </authorList>
    </citation>
    <scope>IDENTIFICATION</scope>
</reference>
<evidence type="ECO:0000256" key="2">
    <source>
        <dbReference type="SAM" id="MobiDB-lite"/>
    </source>
</evidence>
<proteinExistence type="inferred from homology"/>
<keyword evidence="1" id="KW-0472">Membrane</keyword>
<name>A0A7E6FC41_9MOLL</name>
<evidence type="ECO:0000256" key="1">
    <source>
        <dbReference type="RuleBase" id="RU362006"/>
    </source>
</evidence>
<dbReference type="PANTHER" id="PTHR12300">
    <property type="entry name" value="HVA22-LIKE PROTEINS"/>
    <property type="match status" value="1"/>
</dbReference>
<dbReference type="Proteomes" id="UP000515154">
    <property type="component" value="Linkage group LG14"/>
</dbReference>
<dbReference type="PANTHER" id="PTHR12300:SF117">
    <property type="entry name" value="LP05237P-RELATED"/>
    <property type="match status" value="1"/>
</dbReference>
<evidence type="ECO:0000313" key="4">
    <source>
        <dbReference type="RefSeq" id="XP_036364900.1"/>
    </source>
</evidence>
<dbReference type="GO" id="GO:0008017">
    <property type="term" value="F:microtubule binding"/>
    <property type="evidence" value="ECO:0007669"/>
    <property type="project" value="TreeGrafter"/>
</dbReference>
<dbReference type="Pfam" id="PF03134">
    <property type="entry name" value="TB2_DP1_HVA22"/>
    <property type="match status" value="1"/>
</dbReference>
<feature type="compositionally biased region" description="Basic and acidic residues" evidence="2">
    <location>
        <begin position="203"/>
        <end position="233"/>
    </location>
</feature>
<accession>A0A7E6FC41</accession>
<dbReference type="GO" id="GO:0005881">
    <property type="term" value="C:cytoplasmic microtubule"/>
    <property type="evidence" value="ECO:0007669"/>
    <property type="project" value="TreeGrafter"/>
</dbReference>
<dbReference type="GO" id="GO:0071786">
    <property type="term" value="P:endoplasmic reticulum tubular network organization"/>
    <property type="evidence" value="ECO:0007669"/>
    <property type="project" value="TreeGrafter"/>
</dbReference>
<dbReference type="GO" id="GO:0005789">
    <property type="term" value="C:endoplasmic reticulum membrane"/>
    <property type="evidence" value="ECO:0007669"/>
    <property type="project" value="TreeGrafter"/>
</dbReference>
<gene>
    <name evidence="4" type="primary">LOC115219130</name>
</gene>
<feature type="compositionally biased region" description="Low complexity" evidence="2">
    <location>
        <begin position="261"/>
        <end position="272"/>
    </location>
</feature>
<sequence>MKNLFLTVEIFMVPYIYGTCRLIFGTLYPAYASYKAVRTRNVREYVKWMMYWIVFALFTSFETFSDCILSWLPFYYEIKIVFVLWLLSPVTKGSSFLYRKFVHPQLIKREKEIDDYLAHARDASYSTVLQLGHRGIRYATNVIVKTAIQGQARIANHIYKSYSMSDLSDGYGEPRSRNRIGSIPENDEDEDELVTPKSASNNRLREDNQELEKRMKKEKDSKYLTEEELESRHIAPRGKADLYSVPEESNPSPLSSMTKPYSSYSSRYSSGSTIGYDLRSLSKKEDSVAKPIRSSSVGDLRARFSLQQHAANTYGTLPRTGHGNKSGRKSVR</sequence>
<keyword evidence="1" id="KW-0812">Transmembrane</keyword>
<feature type="transmembrane region" description="Helical" evidence="1">
    <location>
        <begin position="12"/>
        <end position="31"/>
    </location>
</feature>
<feature type="transmembrane region" description="Helical" evidence="1">
    <location>
        <begin position="51"/>
        <end position="72"/>
    </location>
</feature>
<dbReference type="AlphaFoldDB" id="A0A7E6FC41"/>
<keyword evidence="3" id="KW-1185">Reference proteome</keyword>
<protein>
    <recommendedName>
        <fullName evidence="1">Receptor expression-enhancing protein</fullName>
    </recommendedName>
</protein>
<keyword evidence="4" id="KW-0675">Receptor</keyword>
<evidence type="ECO:0000313" key="3">
    <source>
        <dbReference type="Proteomes" id="UP000515154"/>
    </source>
</evidence>
<feature type="compositionally biased region" description="Polar residues" evidence="2">
    <location>
        <begin position="247"/>
        <end position="260"/>
    </location>
</feature>
<comment type="similarity">
    <text evidence="1">Belongs to the DP1 family.</text>
</comment>
<feature type="region of interest" description="Disordered" evidence="2">
    <location>
        <begin position="310"/>
        <end position="332"/>
    </location>
</feature>
<dbReference type="GO" id="GO:0071782">
    <property type="term" value="C:endoplasmic reticulum tubular network"/>
    <property type="evidence" value="ECO:0007669"/>
    <property type="project" value="TreeGrafter"/>
</dbReference>
<dbReference type="RefSeq" id="XP_036364900.1">
    <property type="nucleotide sequence ID" value="XM_036509007.1"/>
</dbReference>
<keyword evidence="1" id="KW-1133">Transmembrane helix</keyword>
<dbReference type="InterPro" id="IPR004345">
    <property type="entry name" value="TB2_DP1_HVA22"/>
</dbReference>
<organism evidence="3 4">
    <name type="scientific">Octopus sinensis</name>
    <name type="common">East Asian common octopus</name>
    <dbReference type="NCBI Taxonomy" id="2607531"/>
    <lineage>
        <taxon>Eukaryota</taxon>
        <taxon>Metazoa</taxon>
        <taxon>Spiralia</taxon>
        <taxon>Lophotrochozoa</taxon>
        <taxon>Mollusca</taxon>
        <taxon>Cephalopoda</taxon>
        <taxon>Coleoidea</taxon>
        <taxon>Octopodiformes</taxon>
        <taxon>Octopoda</taxon>
        <taxon>Incirrata</taxon>
        <taxon>Octopodidae</taxon>
        <taxon>Octopus</taxon>
    </lineage>
</organism>
<feature type="region of interest" description="Disordered" evidence="2">
    <location>
        <begin position="166"/>
        <end position="272"/>
    </location>
</feature>